<comment type="caution">
    <text evidence="2">The sequence shown here is derived from an EMBL/GenBank/DDBJ whole genome shotgun (WGS) entry which is preliminary data.</text>
</comment>
<evidence type="ECO:0000313" key="3">
    <source>
        <dbReference type="Proteomes" id="UP000035088"/>
    </source>
</evidence>
<dbReference type="Gene3D" id="2.60.40.1650">
    <property type="entry name" value="Porin MspA (Ig-like beta-sandwich domain)"/>
    <property type="match status" value="1"/>
</dbReference>
<dbReference type="Pfam" id="PF09203">
    <property type="entry name" value="MspA"/>
    <property type="match status" value="1"/>
</dbReference>
<protein>
    <submittedName>
        <fullName evidence="2">Porin MspA</fullName>
    </submittedName>
</protein>
<dbReference type="SUPFAM" id="SSF56959">
    <property type="entry name" value="Leukocidin-like"/>
    <property type="match status" value="1"/>
</dbReference>
<dbReference type="Proteomes" id="UP000035088">
    <property type="component" value="Unassembled WGS sequence"/>
</dbReference>
<sequence>MTAKTWARVTGLDEKGVSATLTLGYQFGYPVAIAPDGVDITMHTPDLKVIGGIAAKVSPEIGGEIGAPPSASGKIGGEFGPELGAEATIIPSTDVSFRVAPGKIQEVEALKVTMTNPRFAIDWDGIHLAVYNAVGPVTVRPFARILVTTKAGVYQVVALGVPRQV</sequence>
<organism evidence="2 3">
    <name type="scientific">Gordonia araii NBRC 100433</name>
    <dbReference type="NCBI Taxonomy" id="1073574"/>
    <lineage>
        <taxon>Bacteria</taxon>
        <taxon>Bacillati</taxon>
        <taxon>Actinomycetota</taxon>
        <taxon>Actinomycetes</taxon>
        <taxon>Mycobacteriales</taxon>
        <taxon>Gordoniaceae</taxon>
        <taxon>Gordonia</taxon>
    </lineage>
</organism>
<dbReference type="AlphaFoldDB" id="G7GZL8"/>
<dbReference type="InterPro" id="IPR036435">
    <property type="entry name" value="Leukocidin/porin_MspA_sf"/>
</dbReference>
<dbReference type="EMBL" id="BAEE01000027">
    <property type="protein sequence ID" value="GAB09043.1"/>
    <property type="molecule type" value="Genomic_DNA"/>
</dbReference>
<reference evidence="2 3" key="1">
    <citation type="submission" date="2011-11" db="EMBL/GenBank/DDBJ databases">
        <title>Whole genome shotgun sequence of Gordonia araii NBRC 100433.</title>
        <authorList>
            <person name="Yoshida Y."/>
            <person name="Hosoyama A."/>
            <person name="Tsuchikane K."/>
            <person name="Katsumata H."/>
            <person name="Yamazaki S."/>
            <person name="Fujita N."/>
        </authorList>
    </citation>
    <scope>NUCLEOTIDE SEQUENCE [LARGE SCALE GENOMIC DNA]</scope>
    <source>
        <strain evidence="2 3">NBRC 100433</strain>
    </source>
</reference>
<dbReference type="InterPro" id="IPR015286">
    <property type="entry name" value="Porin_fam_mycobact-type"/>
</dbReference>
<evidence type="ECO:0000256" key="1">
    <source>
        <dbReference type="ARBA" id="ARBA00022729"/>
    </source>
</evidence>
<gene>
    <name evidence="2" type="primary">mspA</name>
    <name evidence="2" type="ORF">GOARA_027_00060</name>
</gene>
<keyword evidence="1" id="KW-0732">Signal</keyword>
<name>G7GZL8_9ACTN</name>
<proteinExistence type="predicted"/>
<evidence type="ECO:0000313" key="2">
    <source>
        <dbReference type="EMBL" id="GAB09043.1"/>
    </source>
</evidence>
<accession>G7GZL8</accession>
<keyword evidence="3" id="KW-1185">Reference proteome</keyword>